<dbReference type="AlphaFoldDB" id="A0AAD2H566"/>
<comment type="caution">
    <text evidence="2">The sequence shown here is derived from an EMBL/GenBank/DDBJ whole genome shotgun (WGS) entry which is preliminary data.</text>
</comment>
<organism evidence="2 3">
    <name type="scientific">Mycena citricolor</name>
    <dbReference type="NCBI Taxonomy" id="2018698"/>
    <lineage>
        <taxon>Eukaryota</taxon>
        <taxon>Fungi</taxon>
        <taxon>Dikarya</taxon>
        <taxon>Basidiomycota</taxon>
        <taxon>Agaricomycotina</taxon>
        <taxon>Agaricomycetes</taxon>
        <taxon>Agaricomycetidae</taxon>
        <taxon>Agaricales</taxon>
        <taxon>Marasmiineae</taxon>
        <taxon>Mycenaceae</taxon>
        <taxon>Mycena</taxon>
    </lineage>
</organism>
<gene>
    <name evidence="2" type="ORF">MYCIT1_LOCUS12266</name>
</gene>
<dbReference type="EMBL" id="CAVNYO010000138">
    <property type="protein sequence ID" value="CAK5268920.1"/>
    <property type="molecule type" value="Genomic_DNA"/>
</dbReference>
<dbReference type="InterPro" id="IPR038279">
    <property type="entry name" value="Ndc10_dom2_sf"/>
</dbReference>
<sequence length="1160" mass="128293">MVVSPIRVTFRCDVTDAGDLPEVWITQSNMYSAHICVCATDMDIISGTPDYLIDPALRDLGHPRVKTCVTNTSHAQSSDPNDDDGDSARLPTHNASGTAANVGGGIGVTRDMNGGIVETAPEYRQRLFINYKRKKPLHEYCQQLGLKAPKQANLKRLHDILLSVLSPSFDYQQAKVSGAYPKSLWCLPQKSLVPTHDMTQSRVLEAALTSGTKSLTVSAPAGSRLHPAPLPHRGEFHGGIPLSVSVPFTCPSRSEEHSATQDSQLGEDEDDSPVVFRAGEDPESERVLLREFCADAAAAAELLGQDEGASDEEDQEGDMSEEETNGTYKEHVVAVRVEANKRFEAGRRQGGIAAQKSCIKAVNEFSAWAFNANKIKDNIIDENFLLQFIKYHAEREKRSRRGVPLPDTRLGASQLKKFFFGALRVRKEQDARDSKLARIRPSTTGLVWDTIKERMSDAIKNSYSGNLSGEDAPDVVANTILENVSDADRERIGQAFLAHRHQRLAVFGHLAWTGQSATGNRGDDIRSLALCEIQPYEMAHPTQVRQQIYCLLGLQSQEKAGKRGMKTAVNPSYTVFVAHRNPAKCPLGAFAIYFHWLYDSKALLDLVDINWEKNSSWRKIFLLHGPSSPDTPFNQQSLYKLYAKAFDVANFESRIKQHLARHLLGYDQAKMNVDANETSKMGWSRGQTYIDVYAAAIPKNVGRDFPLCKKNLKGAENHWAMIIKLRPYLFQCAGALYQICPNSQIFNLPAFTTDVRNWMKTEYPQQLSALKAQSGDPTALASVQNDAIRSSLSHVFSSNSSIVARLDQLEGKIDRRTAHFSPTKGFSISHYHHQLEASVAVSAATGMSSPIILHRDANDEVTGTYELTDDHSVRAFASPQPADASCTRPITQVDYVLPPIEAFFARNNALGFAPPIIGQKAATWSAIFLAIKQPGYCWSVWAPAKTLDKYSSVSELWSVFADGEPRLDSRGQQTGVKPPLRLVEETFGEKWRAGPAVGSKPVRQTARKRWERFREIPDWITAEVDRRNISPLAVVQELEELRKRTNENGFTKTIGLFALAEEVKEMRIARVKQLQAEEPTPGSLVCYRLIFATFVSATSFISAASFVSAALDILAAHAVPIATASTAIFVIEYNAKSTNNPRASFQASRATCPSASPHQT</sequence>
<feature type="region of interest" description="Disordered" evidence="1">
    <location>
        <begin position="69"/>
        <end position="102"/>
    </location>
</feature>
<proteinExistence type="predicted"/>
<keyword evidence="3" id="KW-1185">Reference proteome</keyword>
<reference evidence="2" key="1">
    <citation type="submission" date="2023-11" db="EMBL/GenBank/DDBJ databases">
        <authorList>
            <person name="De Vega J J."/>
            <person name="De Vega J J."/>
        </authorList>
    </citation>
    <scope>NUCLEOTIDE SEQUENCE</scope>
</reference>
<feature type="compositionally biased region" description="Acidic residues" evidence="1">
    <location>
        <begin position="308"/>
        <end position="324"/>
    </location>
</feature>
<feature type="compositionally biased region" description="Polar residues" evidence="1">
    <location>
        <begin position="69"/>
        <end position="79"/>
    </location>
</feature>
<evidence type="ECO:0000256" key="1">
    <source>
        <dbReference type="SAM" id="MobiDB-lite"/>
    </source>
</evidence>
<dbReference type="Gene3D" id="1.10.443.20">
    <property type="entry name" value="Centromere DNA-binding protein complex CBF3 subunit, domain 2"/>
    <property type="match status" value="1"/>
</dbReference>
<evidence type="ECO:0008006" key="4">
    <source>
        <dbReference type="Google" id="ProtNLM"/>
    </source>
</evidence>
<evidence type="ECO:0000313" key="3">
    <source>
        <dbReference type="Proteomes" id="UP001295794"/>
    </source>
</evidence>
<accession>A0AAD2H566</accession>
<name>A0AAD2H566_9AGAR</name>
<feature type="region of interest" description="Disordered" evidence="1">
    <location>
        <begin position="218"/>
        <end position="237"/>
    </location>
</feature>
<dbReference type="GO" id="GO:0003677">
    <property type="term" value="F:DNA binding"/>
    <property type="evidence" value="ECO:0007669"/>
    <property type="project" value="InterPro"/>
</dbReference>
<protein>
    <recommendedName>
        <fullName evidence="4">Ndc10 domain-containing protein</fullName>
    </recommendedName>
</protein>
<dbReference type="Proteomes" id="UP001295794">
    <property type="component" value="Unassembled WGS sequence"/>
</dbReference>
<feature type="region of interest" description="Disordered" evidence="1">
    <location>
        <begin position="305"/>
        <end position="328"/>
    </location>
</feature>
<evidence type="ECO:0000313" key="2">
    <source>
        <dbReference type="EMBL" id="CAK5268920.1"/>
    </source>
</evidence>
<feature type="region of interest" description="Disordered" evidence="1">
    <location>
        <begin position="247"/>
        <end position="282"/>
    </location>
</feature>